<dbReference type="EMBL" id="LT629739">
    <property type="protein sequence ID" value="SDT03654.1"/>
    <property type="molecule type" value="Genomic_DNA"/>
</dbReference>
<reference evidence="1" key="1">
    <citation type="submission" date="2016-10" db="EMBL/GenBank/DDBJ databases">
        <authorList>
            <person name="Varghese N."/>
            <person name="Submissions S."/>
        </authorList>
    </citation>
    <scope>NUCLEOTIDE SEQUENCE [LARGE SCALE GENOMIC DNA]</scope>
    <source>
        <strain evidence="1">DSM 22082</strain>
    </source>
</reference>
<organism evidence="1 2">
    <name type="scientific">Brevibacterium sandarakinum</name>
    <dbReference type="NCBI Taxonomy" id="629680"/>
    <lineage>
        <taxon>Bacteria</taxon>
        <taxon>Bacillati</taxon>
        <taxon>Actinomycetota</taxon>
        <taxon>Actinomycetes</taxon>
        <taxon>Micrococcales</taxon>
        <taxon>Brevibacteriaceae</taxon>
        <taxon>Brevibacterium</taxon>
    </lineage>
</organism>
<gene>
    <name evidence="1" type="ORF">SAMN04489751_3573</name>
</gene>
<evidence type="ECO:0000313" key="1">
    <source>
        <dbReference type="EMBL" id="SDT03654.1"/>
    </source>
</evidence>
<sequence length="66" mass="7253">MVGQCCADSNFDALERVHDQQAQGAVEDVKVQHIVERGAFAEELKGRGFDSRRRLGNAPPTRLNTG</sequence>
<dbReference type="STRING" id="629680.SAMN04489751_3573"/>
<protein>
    <submittedName>
        <fullName evidence="1">Uncharacterized protein</fullName>
    </submittedName>
</protein>
<dbReference type="Proteomes" id="UP000199700">
    <property type="component" value="Chromosome"/>
</dbReference>
<dbReference type="AlphaFoldDB" id="A0A1H1X2S5"/>
<accession>A0A1H1X2S5</accession>
<evidence type="ECO:0000313" key="2">
    <source>
        <dbReference type="Proteomes" id="UP000199700"/>
    </source>
</evidence>
<name>A0A1H1X2S5_BRESA</name>
<proteinExistence type="predicted"/>
<keyword evidence="2" id="KW-1185">Reference proteome</keyword>